<evidence type="ECO:0000313" key="15">
    <source>
        <dbReference type="Proteomes" id="UP000017973"/>
    </source>
</evidence>
<evidence type="ECO:0000256" key="11">
    <source>
        <dbReference type="PROSITE-ProRule" id="PRU00560"/>
    </source>
</evidence>
<keyword evidence="7" id="KW-0413">Isomerase</keyword>
<accession>V6MB77</accession>
<keyword evidence="6" id="KW-0238">DNA-binding</keyword>
<evidence type="ECO:0000256" key="1">
    <source>
        <dbReference type="ARBA" id="ARBA00009922"/>
    </source>
</evidence>
<feature type="domain" description="UvrD-like helicase ATP-binding" evidence="12">
    <location>
        <begin position="51"/>
        <end position="325"/>
    </location>
</feature>
<dbReference type="EC" id="5.6.2.4" evidence="9"/>
<evidence type="ECO:0000256" key="3">
    <source>
        <dbReference type="ARBA" id="ARBA00022801"/>
    </source>
</evidence>
<dbReference type="PANTHER" id="PTHR11070">
    <property type="entry name" value="UVRD / RECB / PCRA DNA HELICASE FAMILY MEMBER"/>
    <property type="match status" value="1"/>
</dbReference>
<dbReference type="GO" id="GO:0043138">
    <property type="term" value="F:3'-5' DNA helicase activity"/>
    <property type="evidence" value="ECO:0007669"/>
    <property type="project" value="UniProtKB-EC"/>
</dbReference>
<comment type="similarity">
    <text evidence="1">Belongs to the helicase family. UvrD subfamily.</text>
</comment>
<dbReference type="Gene3D" id="1.10.10.160">
    <property type="match status" value="1"/>
</dbReference>
<evidence type="ECO:0000256" key="10">
    <source>
        <dbReference type="ARBA" id="ARBA00048988"/>
    </source>
</evidence>
<evidence type="ECO:0000256" key="5">
    <source>
        <dbReference type="ARBA" id="ARBA00022840"/>
    </source>
</evidence>
<dbReference type="GO" id="GO:0033202">
    <property type="term" value="C:DNA helicase complex"/>
    <property type="evidence" value="ECO:0007669"/>
    <property type="project" value="TreeGrafter"/>
</dbReference>
<evidence type="ECO:0000256" key="7">
    <source>
        <dbReference type="ARBA" id="ARBA00023235"/>
    </source>
</evidence>
<evidence type="ECO:0000259" key="12">
    <source>
        <dbReference type="PROSITE" id="PS51198"/>
    </source>
</evidence>
<proteinExistence type="inferred from homology"/>
<dbReference type="Gene3D" id="1.10.486.10">
    <property type="entry name" value="PCRA, domain 4"/>
    <property type="match status" value="1"/>
</dbReference>
<dbReference type="STRING" id="1408254.T458_07220"/>
<dbReference type="InterPro" id="IPR014016">
    <property type="entry name" value="UvrD-like_ATP-bd"/>
</dbReference>
<keyword evidence="4 11" id="KW-0347">Helicase</keyword>
<gene>
    <name evidence="14" type="ORF">T458_07220</name>
</gene>
<dbReference type="GO" id="GO:0005524">
    <property type="term" value="F:ATP binding"/>
    <property type="evidence" value="ECO:0007669"/>
    <property type="project" value="UniProtKB-UniRule"/>
</dbReference>
<dbReference type="OrthoDB" id="9810135at2"/>
<keyword evidence="2 11" id="KW-0547">Nucleotide-binding</keyword>
<dbReference type="Pfam" id="PF14169">
    <property type="entry name" value="YdjO"/>
    <property type="match status" value="1"/>
</dbReference>
<sequence length="763" mass="89011">MSKRTYFSAPLGTDFQKVPNAVITIPKTSKELVSNRERDAYYFRSLEKLGILLNEPQIQAIRHFQGPLLTLAGAGSGKTSVLVCRTGYLISVRKVDPRNILLVTFSKKAADEMKERIAQLPGIDKSITENIQARTFHSFFLAILRKHGVLQDIIGETRYQHIVMKKILREMGLQDTYQPETLFSLLSAYKMQMVGVDQLPEKTEEEIELKQIISRYEEWKNKNNKIDFDDVLLRAYQLLQQKQSLLHSLQKRFLYVSVDEFQDTNMVQYELIKMIVNPLQNLMIVGDDDQTIYSFNGARNDFILNFAKVFPNAKTITLDINYRSTSSIVGLGNEIIKHNIKRKKKTLKATRKNGITPRYMSPKNSDDEAEKIVSHILREVESGKRRFSDIGILYRSSNNNRAILEQLIRNEIPFIEYGGDESFYDHWIVKPVLDHLRLAINRRDFEAIEGVLPTLYINREQGLQYILEQDSVQKKKWPLIHMLSLQEIKDFQKEKIMERLKCIKTFESMIPIDAIQHIRREFYDQFLETNKRHKLTHHKEIIRETLDELESSAKRFNTIEEFLSFITIVMEKRQEMKQQQKDKRKNAVQLMTIHKSKGLEFPVVFLISASEGNMPHSSVIDVERMEDLYVDFKEILKESSALEEERRLAYVAVTRAQEELFISSPMYYRGKKVEVSRFFMSAYPRYEANKRKADNRITKSEGTISPMYAKQETVYAWLCTNGSCNVWQRILSYEEAELKSKNCPVCKAPMEKGSKAILKRQGY</sequence>
<name>V6MB77_9BACL</name>
<comment type="catalytic activity">
    <reaction evidence="10">
        <text>ATP + H2O = ADP + phosphate + H(+)</text>
        <dbReference type="Rhea" id="RHEA:13065"/>
        <dbReference type="ChEBI" id="CHEBI:15377"/>
        <dbReference type="ChEBI" id="CHEBI:15378"/>
        <dbReference type="ChEBI" id="CHEBI:30616"/>
        <dbReference type="ChEBI" id="CHEBI:43474"/>
        <dbReference type="ChEBI" id="CHEBI:456216"/>
        <dbReference type="EC" id="5.6.2.4"/>
    </reaction>
</comment>
<feature type="domain" description="UvrD-like helicase C-terminal" evidence="13">
    <location>
        <begin position="326"/>
        <end position="598"/>
    </location>
</feature>
<dbReference type="CDD" id="cd18807">
    <property type="entry name" value="SF1_C_UvrD"/>
    <property type="match status" value="1"/>
</dbReference>
<dbReference type="AlphaFoldDB" id="V6MB77"/>
<dbReference type="PANTHER" id="PTHR11070:SF2">
    <property type="entry name" value="ATP-DEPENDENT DNA HELICASE SRS2"/>
    <property type="match status" value="1"/>
</dbReference>
<evidence type="ECO:0000256" key="6">
    <source>
        <dbReference type="ARBA" id="ARBA00023125"/>
    </source>
</evidence>
<dbReference type="GO" id="GO:0000725">
    <property type="term" value="P:recombinational repair"/>
    <property type="evidence" value="ECO:0007669"/>
    <property type="project" value="TreeGrafter"/>
</dbReference>
<dbReference type="InterPro" id="IPR000212">
    <property type="entry name" value="DNA_helicase_UvrD/REP"/>
</dbReference>
<evidence type="ECO:0000256" key="9">
    <source>
        <dbReference type="ARBA" id="ARBA00034808"/>
    </source>
</evidence>
<keyword evidence="15" id="KW-1185">Reference proteome</keyword>
<evidence type="ECO:0000256" key="2">
    <source>
        <dbReference type="ARBA" id="ARBA00022741"/>
    </source>
</evidence>
<dbReference type="PROSITE" id="PS51217">
    <property type="entry name" value="UVRD_HELICASE_CTER"/>
    <property type="match status" value="1"/>
</dbReference>
<evidence type="ECO:0000313" key="14">
    <source>
        <dbReference type="EMBL" id="EST55522.1"/>
    </source>
</evidence>
<keyword evidence="3 11" id="KW-0378">Hydrolase</keyword>
<dbReference type="GO" id="GO:0016887">
    <property type="term" value="F:ATP hydrolysis activity"/>
    <property type="evidence" value="ECO:0007669"/>
    <property type="project" value="RHEA"/>
</dbReference>
<comment type="catalytic activity">
    <reaction evidence="8">
        <text>Couples ATP hydrolysis with the unwinding of duplex DNA by translocating in the 3'-5' direction.</text>
        <dbReference type="EC" id="5.6.2.4"/>
    </reaction>
</comment>
<dbReference type="PATRIC" id="fig|1408254.3.peg.1431"/>
<evidence type="ECO:0000256" key="4">
    <source>
        <dbReference type="ARBA" id="ARBA00022806"/>
    </source>
</evidence>
<dbReference type="PROSITE" id="PS51198">
    <property type="entry name" value="UVRD_HELICASE_ATP_BIND"/>
    <property type="match status" value="1"/>
</dbReference>
<dbReference type="InterPro" id="IPR027417">
    <property type="entry name" value="P-loop_NTPase"/>
</dbReference>
<organism evidence="14 15">
    <name type="scientific">Brevibacillus panacihumi W25</name>
    <dbReference type="NCBI Taxonomy" id="1408254"/>
    <lineage>
        <taxon>Bacteria</taxon>
        <taxon>Bacillati</taxon>
        <taxon>Bacillota</taxon>
        <taxon>Bacilli</taxon>
        <taxon>Bacillales</taxon>
        <taxon>Paenibacillaceae</taxon>
        <taxon>Brevibacillus</taxon>
    </lineage>
</organism>
<dbReference type="Pfam" id="PF00580">
    <property type="entry name" value="UvrD-helicase"/>
    <property type="match status" value="1"/>
</dbReference>
<feature type="binding site" evidence="11">
    <location>
        <begin position="72"/>
        <end position="79"/>
    </location>
    <ligand>
        <name>ATP</name>
        <dbReference type="ChEBI" id="CHEBI:30616"/>
    </ligand>
</feature>
<dbReference type="eggNOG" id="COG0210">
    <property type="taxonomic scope" value="Bacteria"/>
</dbReference>
<evidence type="ECO:0000259" key="13">
    <source>
        <dbReference type="PROSITE" id="PS51217"/>
    </source>
</evidence>
<dbReference type="CDD" id="cd17932">
    <property type="entry name" value="DEXQc_UvrD"/>
    <property type="match status" value="1"/>
</dbReference>
<protein>
    <recommendedName>
        <fullName evidence="9">DNA 3'-5' helicase</fullName>
        <ecNumber evidence="9">5.6.2.4</ecNumber>
    </recommendedName>
</protein>
<comment type="caution">
    <text evidence="14">The sequence shown here is derived from an EMBL/GenBank/DDBJ whole genome shotgun (WGS) entry which is preliminary data.</text>
</comment>
<dbReference type="Proteomes" id="UP000017973">
    <property type="component" value="Unassembled WGS sequence"/>
</dbReference>
<dbReference type="InterPro" id="IPR013986">
    <property type="entry name" value="DExx_box_DNA_helicase_dom_sf"/>
</dbReference>
<keyword evidence="5 11" id="KW-0067">ATP-binding</keyword>
<dbReference type="Gene3D" id="3.40.50.300">
    <property type="entry name" value="P-loop containing nucleotide triphosphate hydrolases"/>
    <property type="match status" value="2"/>
</dbReference>
<dbReference type="HOGENOM" id="CLU_004585_6_1_9"/>
<dbReference type="InterPro" id="IPR025916">
    <property type="entry name" value="YdjO"/>
</dbReference>
<evidence type="ECO:0000256" key="8">
    <source>
        <dbReference type="ARBA" id="ARBA00034617"/>
    </source>
</evidence>
<dbReference type="GO" id="GO:0005829">
    <property type="term" value="C:cytosol"/>
    <property type="evidence" value="ECO:0007669"/>
    <property type="project" value="TreeGrafter"/>
</dbReference>
<dbReference type="RefSeq" id="WP_023555465.1">
    <property type="nucleotide sequence ID" value="NZ_KI629787.1"/>
</dbReference>
<dbReference type="Pfam" id="PF13361">
    <property type="entry name" value="UvrD_C"/>
    <property type="match status" value="1"/>
</dbReference>
<dbReference type="GO" id="GO:0003677">
    <property type="term" value="F:DNA binding"/>
    <property type="evidence" value="ECO:0007669"/>
    <property type="project" value="UniProtKB-KW"/>
</dbReference>
<dbReference type="SUPFAM" id="SSF52540">
    <property type="entry name" value="P-loop containing nucleoside triphosphate hydrolases"/>
    <property type="match status" value="1"/>
</dbReference>
<reference evidence="14 15" key="1">
    <citation type="journal article" date="2014" name="Genome Announc.">
        <title>Draft Genome Sequence of Brevibacillus panacihumi Strain W25, a Halotolerant Hydrocarbon-Degrading Bacterium.</title>
        <authorList>
            <person name="Wang X."/>
            <person name="Jin D."/>
            <person name="Zhou L."/>
            <person name="Wu L."/>
            <person name="An W."/>
            <person name="Chen Y."/>
            <person name="Zhao L."/>
        </authorList>
    </citation>
    <scope>NUCLEOTIDE SEQUENCE [LARGE SCALE GENOMIC DNA]</scope>
    <source>
        <strain evidence="14 15">W25</strain>
    </source>
</reference>
<dbReference type="EMBL" id="AYJU01000003">
    <property type="protein sequence ID" value="EST55522.1"/>
    <property type="molecule type" value="Genomic_DNA"/>
</dbReference>
<dbReference type="InterPro" id="IPR014017">
    <property type="entry name" value="DNA_helicase_UvrD-like_C"/>
</dbReference>